<accession>A0A7W6BIM5</accession>
<proteinExistence type="predicted"/>
<dbReference type="InterPro" id="IPR041649">
    <property type="entry name" value="NepR"/>
</dbReference>
<evidence type="ECO:0000313" key="4">
    <source>
        <dbReference type="Proteomes" id="UP000571950"/>
    </source>
</evidence>
<organism evidence="3 4">
    <name type="scientific">Sphingobium jiangsuense</name>
    <dbReference type="NCBI Taxonomy" id="870476"/>
    <lineage>
        <taxon>Bacteria</taxon>
        <taxon>Pseudomonadati</taxon>
        <taxon>Pseudomonadota</taxon>
        <taxon>Alphaproteobacteria</taxon>
        <taxon>Sphingomonadales</taxon>
        <taxon>Sphingomonadaceae</taxon>
        <taxon>Sphingobium</taxon>
    </lineage>
</organism>
<dbReference type="EMBL" id="JACIDT010000007">
    <property type="protein sequence ID" value="MBB3926644.1"/>
    <property type="molecule type" value="Genomic_DNA"/>
</dbReference>
<feature type="region of interest" description="Disordered" evidence="1">
    <location>
        <begin position="1"/>
        <end position="47"/>
    </location>
</feature>
<feature type="domain" description="Anti-sigma factor NepR" evidence="2">
    <location>
        <begin position="47"/>
        <end position="77"/>
    </location>
</feature>
<dbReference type="AlphaFoldDB" id="A0A7W6BIM5"/>
<keyword evidence="4" id="KW-1185">Reference proteome</keyword>
<dbReference type="Pfam" id="PF18557">
    <property type="entry name" value="NepR"/>
    <property type="match status" value="1"/>
</dbReference>
<evidence type="ECO:0000256" key="1">
    <source>
        <dbReference type="SAM" id="MobiDB-lite"/>
    </source>
</evidence>
<sequence>MTDNDDKPLTGLQTRPGATPAAPSCSTTATGGEHPASPPKGLTEEDANLGHALRAIYQQTVEEAIPDEMLNLLRHLD</sequence>
<dbReference type="Proteomes" id="UP000571950">
    <property type="component" value="Unassembled WGS sequence"/>
</dbReference>
<name>A0A7W6BIM5_9SPHN</name>
<evidence type="ECO:0000259" key="2">
    <source>
        <dbReference type="Pfam" id="PF18557"/>
    </source>
</evidence>
<protein>
    <recommendedName>
        <fullName evidence="2">Anti-sigma factor NepR domain-containing protein</fullName>
    </recommendedName>
</protein>
<comment type="caution">
    <text evidence="3">The sequence shown here is derived from an EMBL/GenBank/DDBJ whole genome shotgun (WGS) entry which is preliminary data.</text>
</comment>
<evidence type="ECO:0000313" key="3">
    <source>
        <dbReference type="EMBL" id="MBB3926644.1"/>
    </source>
</evidence>
<gene>
    <name evidence="3" type="ORF">GGR43_002364</name>
</gene>
<feature type="compositionally biased region" description="Low complexity" evidence="1">
    <location>
        <begin position="16"/>
        <end position="32"/>
    </location>
</feature>
<reference evidence="3 4" key="1">
    <citation type="submission" date="2020-08" db="EMBL/GenBank/DDBJ databases">
        <title>Genomic Encyclopedia of Type Strains, Phase IV (KMG-IV): sequencing the most valuable type-strain genomes for metagenomic binning, comparative biology and taxonomic classification.</title>
        <authorList>
            <person name="Goeker M."/>
        </authorList>
    </citation>
    <scope>NUCLEOTIDE SEQUENCE [LARGE SCALE GENOMIC DNA]</scope>
    <source>
        <strain evidence="3 4">DSM 26189</strain>
    </source>
</reference>
<dbReference type="RefSeq" id="WP_188072144.1">
    <property type="nucleotide sequence ID" value="NZ_BSPS01000031.1"/>
</dbReference>